<dbReference type="GO" id="GO:0005524">
    <property type="term" value="F:ATP binding"/>
    <property type="evidence" value="ECO:0007669"/>
    <property type="project" value="UniProtKB-UniRule"/>
</dbReference>
<dbReference type="SMART" id="SM00129">
    <property type="entry name" value="KISc"/>
    <property type="match status" value="1"/>
</dbReference>
<feature type="binding site" evidence="5">
    <location>
        <begin position="270"/>
        <end position="277"/>
    </location>
    <ligand>
        <name>ATP</name>
        <dbReference type="ChEBI" id="CHEBI:30616"/>
    </ligand>
</feature>
<evidence type="ECO:0000256" key="3">
    <source>
        <dbReference type="ARBA" id="ARBA00022840"/>
    </source>
</evidence>
<dbReference type="FunFam" id="3.40.850.10:FF:000131">
    <property type="entry name" value="Kinesin family member 25"/>
    <property type="match status" value="1"/>
</dbReference>
<dbReference type="PRINTS" id="PR00380">
    <property type="entry name" value="KINESINHEAVY"/>
</dbReference>
<sequence length="593" mass="66661">MRPGDGISLSFASQQRIRQLEQKLRTKQERIIVLETENALLHLKLAKNQGIIGKISGEEANDSFDYYKQQKCHGSVRSVIIQLHEAIQKLKQEVKNLRLSALTFSRDVQHQSKTYLGQILAAVQRLQMHNEAMQTFQTRAFELEQSVHEVNERYQKEKQRRKVLHNSLIELRGNIRVHCRIRPLLPFDAPPGESDLKDRQRKIPENVVCEADDETVFVKCNRPGHALINKTFQYERVYSASDSQVTVFADVAPLLTSLLDGYNVCIMAYGQTGSGKTHTMLGPQSESNFTFSMEDEQDLGIIPRASEEVFRLLSEKPLGSRWVEVSVVEVYNNEVFDLLAKDSYGRMSGVKRDIITNKEGKSDIPLLTHEPVEDAVEFLELVNKGLQLRVKHPTLVHAHSSRSHLVITLTVTTKADSEDNLATPWAGDRLSPKMCRKHFLTSPCSVKDDKPSLPSRASSPTLFFNESTEKLKRMRTKLQLVDLAGSECAGMSGVTGSVLRETSFINRSLSALADVLGAISEQRSHVPYRNSKLTHLLQDSIGGDAKLLVVLCVSPSQKYITESLQTLGFGSRARQVQRGHAKKRNQPALSKSK</sequence>
<dbReference type="EMBL" id="OX395128">
    <property type="protein sequence ID" value="CAI5770454.1"/>
    <property type="molecule type" value="Genomic_DNA"/>
</dbReference>
<keyword evidence="8" id="KW-1185">Reference proteome</keyword>
<keyword evidence="4" id="KW-0963">Cytoplasm</keyword>
<dbReference type="Gene3D" id="3.40.850.10">
    <property type="entry name" value="Kinesin motor domain"/>
    <property type="match status" value="1"/>
</dbReference>
<dbReference type="GO" id="GO:0008017">
    <property type="term" value="F:microtubule binding"/>
    <property type="evidence" value="ECO:0007669"/>
    <property type="project" value="InterPro"/>
</dbReference>
<dbReference type="PANTHER" id="PTHR47972">
    <property type="entry name" value="KINESIN-LIKE PROTEIN KLP-3"/>
    <property type="match status" value="1"/>
</dbReference>
<name>A0AA35P0E7_9SAUR</name>
<evidence type="ECO:0000256" key="4">
    <source>
        <dbReference type="ARBA" id="ARBA00023212"/>
    </source>
</evidence>
<keyword evidence="3 5" id="KW-0067">ATP-binding</keyword>
<dbReference type="PANTHER" id="PTHR47972:SF63">
    <property type="entry name" value="KINESIN FAMILY MEMBER 25"/>
    <property type="match status" value="1"/>
</dbReference>
<dbReference type="InterPro" id="IPR001752">
    <property type="entry name" value="Kinesin_motor_dom"/>
</dbReference>
<dbReference type="Pfam" id="PF00225">
    <property type="entry name" value="Kinesin"/>
    <property type="match status" value="2"/>
</dbReference>
<keyword evidence="4" id="KW-0206">Cytoskeleton</keyword>
<comment type="subcellular location">
    <subcellularLocation>
        <location evidence="1">Cytoplasm</location>
        <location evidence="1">Cytoskeleton</location>
    </subcellularLocation>
</comment>
<accession>A0AA35P0E7</accession>
<protein>
    <submittedName>
        <fullName evidence="7">KIF25 isoform X1</fullName>
    </submittedName>
</protein>
<dbReference type="InterPro" id="IPR027640">
    <property type="entry name" value="Kinesin-like_fam"/>
</dbReference>
<dbReference type="AlphaFoldDB" id="A0AA35P0E7"/>
<evidence type="ECO:0000313" key="8">
    <source>
        <dbReference type="Proteomes" id="UP001178461"/>
    </source>
</evidence>
<keyword evidence="2 5" id="KW-0547">Nucleotide-binding</keyword>
<gene>
    <name evidence="7" type="ORF">PODLI_1B000029</name>
</gene>
<dbReference type="GO" id="GO:0007018">
    <property type="term" value="P:microtubule-based movement"/>
    <property type="evidence" value="ECO:0007669"/>
    <property type="project" value="InterPro"/>
</dbReference>
<organism evidence="7 8">
    <name type="scientific">Podarcis lilfordi</name>
    <name type="common">Lilford's wall lizard</name>
    <dbReference type="NCBI Taxonomy" id="74358"/>
    <lineage>
        <taxon>Eukaryota</taxon>
        <taxon>Metazoa</taxon>
        <taxon>Chordata</taxon>
        <taxon>Craniata</taxon>
        <taxon>Vertebrata</taxon>
        <taxon>Euteleostomi</taxon>
        <taxon>Lepidosauria</taxon>
        <taxon>Squamata</taxon>
        <taxon>Bifurcata</taxon>
        <taxon>Unidentata</taxon>
        <taxon>Episquamata</taxon>
        <taxon>Laterata</taxon>
        <taxon>Lacertibaenia</taxon>
        <taxon>Lacertidae</taxon>
        <taxon>Podarcis</taxon>
    </lineage>
</organism>
<reference evidence="7" key="1">
    <citation type="submission" date="2022-12" db="EMBL/GenBank/DDBJ databases">
        <authorList>
            <person name="Alioto T."/>
            <person name="Alioto T."/>
            <person name="Gomez Garrido J."/>
        </authorList>
    </citation>
    <scope>NUCLEOTIDE SEQUENCE</scope>
</reference>
<dbReference type="Proteomes" id="UP001178461">
    <property type="component" value="Chromosome 3"/>
</dbReference>
<dbReference type="GO" id="GO:0003777">
    <property type="term" value="F:microtubule motor activity"/>
    <property type="evidence" value="ECO:0007669"/>
    <property type="project" value="InterPro"/>
</dbReference>
<feature type="domain" description="Kinesin motor" evidence="6">
    <location>
        <begin position="174"/>
        <end position="576"/>
    </location>
</feature>
<evidence type="ECO:0000313" key="7">
    <source>
        <dbReference type="EMBL" id="CAI5770454.1"/>
    </source>
</evidence>
<evidence type="ECO:0000256" key="5">
    <source>
        <dbReference type="PROSITE-ProRule" id="PRU00283"/>
    </source>
</evidence>
<evidence type="ECO:0000256" key="1">
    <source>
        <dbReference type="ARBA" id="ARBA00004245"/>
    </source>
</evidence>
<dbReference type="SUPFAM" id="SSF52540">
    <property type="entry name" value="P-loop containing nucleoside triphosphate hydrolases"/>
    <property type="match status" value="1"/>
</dbReference>
<dbReference type="GO" id="GO:0015630">
    <property type="term" value="C:microtubule cytoskeleton"/>
    <property type="evidence" value="ECO:0007669"/>
    <property type="project" value="TreeGrafter"/>
</dbReference>
<dbReference type="PROSITE" id="PS50067">
    <property type="entry name" value="KINESIN_MOTOR_2"/>
    <property type="match status" value="1"/>
</dbReference>
<evidence type="ECO:0000259" key="6">
    <source>
        <dbReference type="PROSITE" id="PS50067"/>
    </source>
</evidence>
<dbReference type="InterPro" id="IPR027417">
    <property type="entry name" value="P-loop_NTPase"/>
</dbReference>
<comment type="similarity">
    <text evidence="5">Belongs to the TRAFAC class myosin-kinesin ATPase superfamily. Kinesin family.</text>
</comment>
<proteinExistence type="inferred from homology"/>
<keyword evidence="5" id="KW-0505">Motor protein</keyword>
<dbReference type="InterPro" id="IPR036961">
    <property type="entry name" value="Kinesin_motor_dom_sf"/>
</dbReference>
<evidence type="ECO:0000256" key="2">
    <source>
        <dbReference type="ARBA" id="ARBA00022741"/>
    </source>
</evidence>